<keyword evidence="1" id="KW-0472">Membrane</keyword>
<gene>
    <name evidence="2" type="ORF">METZ01_LOCUS311584</name>
</gene>
<evidence type="ECO:0000313" key="2">
    <source>
        <dbReference type="EMBL" id="SVC58730.1"/>
    </source>
</evidence>
<organism evidence="2">
    <name type="scientific">marine metagenome</name>
    <dbReference type="NCBI Taxonomy" id="408172"/>
    <lineage>
        <taxon>unclassified sequences</taxon>
        <taxon>metagenomes</taxon>
        <taxon>ecological metagenomes</taxon>
    </lineage>
</organism>
<sequence length="157" mass="17722">MGTIFSPSLVGTVPPVSERPLILDSKTSMLQESNSKIPWKRLFFMGGGVYLLFLLLTPLGLFNDWIPPLSHSGYYSVKTIDGGDDTGYYAYLRSVFFDGDLDFIDERYYAHSNRFNSTGYVFSNWQLGQAFLYLPFFLVGHLLALLYSALGYPVKAD</sequence>
<feature type="transmembrane region" description="Helical" evidence="1">
    <location>
        <begin position="130"/>
        <end position="150"/>
    </location>
</feature>
<accession>A0A382NDD7</accession>
<dbReference type="AlphaFoldDB" id="A0A382NDD7"/>
<keyword evidence="1" id="KW-0812">Transmembrane</keyword>
<proteinExistence type="predicted"/>
<evidence type="ECO:0000256" key="1">
    <source>
        <dbReference type="SAM" id="Phobius"/>
    </source>
</evidence>
<keyword evidence="1" id="KW-1133">Transmembrane helix</keyword>
<protein>
    <submittedName>
        <fullName evidence="2">Uncharacterized protein</fullName>
    </submittedName>
</protein>
<name>A0A382NDD7_9ZZZZ</name>
<feature type="transmembrane region" description="Helical" evidence="1">
    <location>
        <begin position="42"/>
        <end position="62"/>
    </location>
</feature>
<feature type="non-terminal residue" evidence="2">
    <location>
        <position position="157"/>
    </location>
</feature>
<dbReference type="EMBL" id="UINC01099447">
    <property type="protein sequence ID" value="SVC58730.1"/>
    <property type="molecule type" value="Genomic_DNA"/>
</dbReference>
<reference evidence="2" key="1">
    <citation type="submission" date="2018-05" db="EMBL/GenBank/DDBJ databases">
        <authorList>
            <person name="Lanie J.A."/>
            <person name="Ng W.-L."/>
            <person name="Kazmierczak K.M."/>
            <person name="Andrzejewski T.M."/>
            <person name="Davidsen T.M."/>
            <person name="Wayne K.J."/>
            <person name="Tettelin H."/>
            <person name="Glass J.I."/>
            <person name="Rusch D."/>
            <person name="Podicherti R."/>
            <person name="Tsui H.-C.T."/>
            <person name="Winkler M.E."/>
        </authorList>
    </citation>
    <scope>NUCLEOTIDE SEQUENCE</scope>
</reference>